<evidence type="ECO:0000313" key="1">
    <source>
        <dbReference type="EMBL" id="MBB4173837.1"/>
    </source>
</evidence>
<dbReference type="RefSeq" id="WP_025057343.1">
    <property type="nucleotide sequence ID" value="NZ_JACIFU010000002.1"/>
</dbReference>
<protein>
    <submittedName>
        <fullName evidence="1">Uncharacterized protein</fullName>
    </submittedName>
</protein>
<gene>
    <name evidence="1" type="ORF">GGR93_001610</name>
</gene>
<sequence>MSDYFGELAHEVQLIEAAVGDEIGGYTKEGYERIVRLQRLDFLRQSLEDMSTLSAGITMNRNGFVAKSVSAELRLDTSKALFKSSLEASGLRWDTSGSSGELDLF</sequence>
<dbReference type="Proteomes" id="UP000565745">
    <property type="component" value="Unassembled WGS sequence"/>
</dbReference>
<evidence type="ECO:0000313" key="2">
    <source>
        <dbReference type="Proteomes" id="UP000565745"/>
    </source>
</evidence>
<reference evidence="1 2" key="1">
    <citation type="submission" date="2020-08" db="EMBL/GenBank/DDBJ databases">
        <title>Genomic Encyclopedia of Type Strains, Phase IV (KMG-IV): sequencing the most valuable type-strain genomes for metagenomic binning, comparative biology and taxonomic classification.</title>
        <authorList>
            <person name="Goeker M."/>
        </authorList>
    </citation>
    <scope>NUCLEOTIDE SEQUENCE [LARGE SCALE GENOMIC DNA]</scope>
    <source>
        <strain evidence="1 2">DSM 101015</strain>
    </source>
</reference>
<dbReference type="AlphaFoldDB" id="A0A7W6M8X2"/>
<proteinExistence type="predicted"/>
<dbReference type="EMBL" id="JACIFU010000002">
    <property type="protein sequence ID" value="MBB4173837.1"/>
    <property type="molecule type" value="Genomic_DNA"/>
</dbReference>
<keyword evidence="2" id="KW-1185">Reference proteome</keyword>
<accession>A0A7W6M8X2</accession>
<name>A0A7W6M8X2_9RHOB</name>
<comment type="caution">
    <text evidence="1">The sequence shown here is derived from an EMBL/GenBank/DDBJ whole genome shotgun (WGS) entry which is preliminary data.</text>
</comment>
<organism evidence="1 2">
    <name type="scientific">Sulfitobacter noctilucicola</name>
    <dbReference type="NCBI Taxonomy" id="1342301"/>
    <lineage>
        <taxon>Bacteria</taxon>
        <taxon>Pseudomonadati</taxon>
        <taxon>Pseudomonadota</taxon>
        <taxon>Alphaproteobacteria</taxon>
        <taxon>Rhodobacterales</taxon>
        <taxon>Roseobacteraceae</taxon>
        <taxon>Sulfitobacter</taxon>
    </lineage>
</organism>